<accession>A0A4P1RAY5</accession>
<dbReference type="EMBL" id="CM007368">
    <property type="protein sequence ID" value="OIW06646.1"/>
    <property type="molecule type" value="Genomic_DNA"/>
</dbReference>
<keyword evidence="3" id="KW-1185">Reference proteome</keyword>
<reference evidence="2 3" key="1">
    <citation type="journal article" date="2017" name="Plant Biotechnol. J.">
        <title>A comprehensive draft genome sequence for lupin (Lupinus angustifolius), an emerging health food: insights into plant-microbe interactions and legume evolution.</title>
        <authorList>
            <person name="Hane J.K."/>
            <person name="Ming Y."/>
            <person name="Kamphuis L.G."/>
            <person name="Nelson M.N."/>
            <person name="Garg G."/>
            <person name="Atkins C.A."/>
            <person name="Bayer P.E."/>
            <person name="Bravo A."/>
            <person name="Bringans S."/>
            <person name="Cannon S."/>
            <person name="Edwards D."/>
            <person name="Foley R."/>
            <person name="Gao L.L."/>
            <person name="Harrison M.J."/>
            <person name="Huang W."/>
            <person name="Hurgobin B."/>
            <person name="Li S."/>
            <person name="Liu C.W."/>
            <person name="McGrath A."/>
            <person name="Morahan G."/>
            <person name="Murray J."/>
            <person name="Weller J."/>
            <person name="Jian J."/>
            <person name="Singh K.B."/>
        </authorList>
    </citation>
    <scope>NUCLEOTIDE SEQUENCE</scope>
    <source>
        <strain evidence="3">cv. Tanjil</strain>
        <tissue evidence="2">Whole plant</tissue>
    </source>
</reference>
<name>A0A4P1RAY5_LUPAN</name>
<organism evidence="2 3">
    <name type="scientific">Lupinus angustifolius</name>
    <name type="common">Narrow-leaved blue lupine</name>
    <dbReference type="NCBI Taxonomy" id="3871"/>
    <lineage>
        <taxon>Eukaryota</taxon>
        <taxon>Viridiplantae</taxon>
        <taxon>Streptophyta</taxon>
        <taxon>Embryophyta</taxon>
        <taxon>Tracheophyta</taxon>
        <taxon>Spermatophyta</taxon>
        <taxon>Magnoliopsida</taxon>
        <taxon>eudicotyledons</taxon>
        <taxon>Gunneridae</taxon>
        <taxon>Pentapetalae</taxon>
        <taxon>rosids</taxon>
        <taxon>fabids</taxon>
        <taxon>Fabales</taxon>
        <taxon>Fabaceae</taxon>
        <taxon>Papilionoideae</taxon>
        <taxon>50 kb inversion clade</taxon>
        <taxon>genistoids sensu lato</taxon>
        <taxon>core genistoids</taxon>
        <taxon>Genisteae</taxon>
        <taxon>Lupinus</taxon>
    </lineage>
</organism>
<evidence type="ECO:0000313" key="3">
    <source>
        <dbReference type="Proteomes" id="UP000188354"/>
    </source>
</evidence>
<proteinExistence type="predicted"/>
<keyword evidence="1" id="KW-0732">Signal</keyword>
<dbReference type="Gramene" id="OIW06646">
    <property type="protein sequence ID" value="OIW06646"/>
    <property type="gene ID" value="TanjilG_04040"/>
</dbReference>
<sequence>MGNKNVALLVVCLVLVAAVKGEMSTEEKAARCNDYCFQACMFPSRFCSWMCHSRCDNPVLWDESENAASLMSVGTRDVGSRSGKLRAGLRAMSVAPAQAPIPRKIIYQLH</sequence>
<dbReference type="OrthoDB" id="1428625at2759"/>
<gene>
    <name evidence="2" type="ORF">TanjilG_04040</name>
</gene>
<protein>
    <submittedName>
        <fullName evidence="2">Uncharacterized protein</fullName>
    </submittedName>
</protein>
<feature type="signal peptide" evidence="1">
    <location>
        <begin position="1"/>
        <end position="21"/>
    </location>
</feature>
<evidence type="ECO:0000313" key="2">
    <source>
        <dbReference type="EMBL" id="OIW06646.1"/>
    </source>
</evidence>
<dbReference type="KEGG" id="lang:109354111"/>
<feature type="chain" id="PRO_5020039587" evidence="1">
    <location>
        <begin position="22"/>
        <end position="110"/>
    </location>
</feature>
<dbReference type="AlphaFoldDB" id="A0A4P1RAY5"/>
<dbReference type="Proteomes" id="UP000188354">
    <property type="component" value="Chromosome LG08"/>
</dbReference>
<evidence type="ECO:0000256" key="1">
    <source>
        <dbReference type="SAM" id="SignalP"/>
    </source>
</evidence>